<evidence type="ECO:0000313" key="2">
    <source>
        <dbReference type="Proteomes" id="UP001597534"/>
    </source>
</evidence>
<proteinExistence type="predicted"/>
<keyword evidence="2" id="KW-1185">Reference proteome</keyword>
<gene>
    <name evidence="1" type="ORF">ACFS5J_06760</name>
</gene>
<comment type="caution">
    <text evidence="1">The sequence shown here is derived from an EMBL/GenBank/DDBJ whole genome shotgun (WGS) entry which is preliminary data.</text>
</comment>
<sequence>MNKKELAETLKYASPRVIYVVTWNNLLKKLFCPFQVKVIHDIGALRIGDIVFVEAVKVNLELKTVYIIQGKAYYYYHFEIIV</sequence>
<protein>
    <submittedName>
        <fullName evidence="1">Uncharacterized protein</fullName>
    </submittedName>
</protein>
<organism evidence="1 2">
    <name type="scientific">Flavobacterium chuncheonense</name>
    <dbReference type="NCBI Taxonomy" id="2026653"/>
    <lineage>
        <taxon>Bacteria</taxon>
        <taxon>Pseudomonadati</taxon>
        <taxon>Bacteroidota</taxon>
        <taxon>Flavobacteriia</taxon>
        <taxon>Flavobacteriales</taxon>
        <taxon>Flavobacteriaceae</taxon>
        <taxon>Flavobacterium</taxon>
    </lineage>
</organism>
<dbReference type="Proteomes" id="UP001597534">
    <property type="component" value="Unassembled WGS sequence"/>
</dbReference>
<evidence type="ECO:0000313" key="1">
    <source>
        <dbReference type="EMBL" id="MFD2891709.1"/>
    </source>
</evidence>
<accession>A0ABW5YL31</accession>
<name>A0ABW5YL31_9FLAO</name>
<dbReference type="RefSeq" id="WP_379811309.1">
    <property type="nucleotide sequence ID" value="NZ_JBHUPC010000012.1"/>
</dbReference>
<dbReference type="EMBL" id="JBHUPC010000012">
    <property type="protein sequence ID" value="MFD2891709.1"/>
    <property type="molecule type" value="Genomic_DNA"/>
</dbReference>
<reference evidence="2" key="1">
    <citation type="journal article" date="2019" name="Int. J. Syst. Evol. Microbiol.">
        <title>The Global Catalogue of Microorganisms (GCM) 10K type strain sequencing project: providing services to taxonomists for standard genome sequencing and annotation.</title>
        <authorList>
            <consortium name="The Broad Institute Genomics Platform"/>
            <consortium name="The Broad Institute Genome Sequencing Center for Infectious Disease"/>
            <person name="Wu L."/>
            <person name="Ma J."/>
        </authorList>
    </citation>
    <scope>NUCLEOTIDE SEQUENCE [LARGE SCALE GENOMIC DNA]</scope>
    <source>
        <strain evidence="2">KCTC 22671</strain>
    </source>
</reference>